<evidence type="ECO:0000256" key="1">
    <source>
        <dbReference type="ARBA" id="ARBA00001913"/>
    </source>
</evidence>
<comment type="caution">
    <text evidence="6">The sequence shown here is derived from an EMBL/GenBank/DDBJ whole genome shotgun (WGS) entry which is preliminary data.</text>
</comment>
<evidence type="ECO:0000256" key="4">
    <source>
        <dbReference type="ARBA" id="ARBA00022801"/>
    </source>
</evidence>
<keyword evidence="3" id="KW-0479">Metal-binding</keyword>
<evidence type="ECO:0000256" key="3">
    <source>
        <dbReference type="ARBA" id="ARBA00022723"/>
    </source>
</evidence>
<dbReference type="InterPro" id="IPR017850">
    <property type="entry name" value="Alkaline_phosphatase_core_sf"/>
</dbReference>
<evidence type="ECO:0000256" key="2">
    <source>
        <dbReference type="ARBA" id="ARBA00008779"/>
    </source>
</evidence>
<evidence type="ECO:0000313" key="7">
    <source>
        <dbReference type="Proteomes" id="UP001174909"/>
    </source>
</evidence>
<keyword evidence="4" id="KW-0378">Hydrolase</keyword>
<dbReference type="GO" id="GO:0005737">
    <property type="term" value="C:cytoplasm"/>
    <property type="evidence" value="ECO:0007669"/>
    <property type="project" value="TreeGrafter"/>
</dbReference>
<evidence type="ECO:0000313" key="6">
    <source>
        <dbReference type="EMBL" id="CAI8003848.1"/>
    </source>
</evidence>
<dbReference type="InterPro" id="IPR000917">
    <property type="entry name" value="Sulfatase_N"/>
</dbReference>
<dbReference type="EMBL" id="CASHTH010000545">
    <property type="protein sequence ID" value="CAI8003848.1"/>
    <property type="molecule type" value="Genomic_DNA"/>
</dbReference>
<evidence type="ECO:0000259" key="5">
    <source>
        <dbReference type="Pfam" id="PF00884"/>
    </source>
</evidence>
<proteinExistence type="inferred from homology"/>
<dbReference type="Gene3D" id="3.40.720.10">
    <property type="entry name" value="Alkaline Phosphatase, subunit A"/>
    <property type="match status" value="1"/>
</dbReference>
<dbReference type="PANTHER" id="PTHR45953">
    <property type="entry name" value="IDURONATE 2-SULFATASE"/>
    <property type="match status" value="1"/>
</dbReference>
<feature type="domain" description="Sulfatase N-terminal" evidence="5">
    <location>
        <begin position="8"/>
        <end position="341"/>
    </location>
</feature>
<dbReference type="GO" id="GO:0046872">
    <property type="term" value="F:metal ion binding"/>
    <property type="evidence" value="ECO:0007669"/>
    <property type="project" value="UniProtKB-KW"/>
</dbReference>
<dbReference type="GO" id="GO:0008484">
    <property type="term" value="F:sulfuric ester hydrolase activity"/>
    <property type="evidence" value="ECO:0007669"/>
    <property type="project" value="TreeGrafter"/>
</dbReference>
<reference evidence="6" key="1">
    <citation type="submission" date="2023-03" db="EMBL/GenBank/DDBJ databases">
        <authorList>
            <person name="Steffen K."/>
            <person name="Cardenas P."/>
        </authorList>
    </citation>
    <scope>NUCLEOTIDE SEQUENCE</scope>
</reference>
<keyword evidence="7" id="KW-1185">Reference proteome</keyword>
<dbReference type="Proteomes" id="UP001174909">
    <property type="component" value="Unassembled WGS sequence"/>
</dbReference>
<comment type="similarity">
    <text evidence="2">Belongs to the sulfatase family.</text>
</comment>
<sequence length="458" mass="51942">MEKSIDMNIIHIISDTFRRDNLAIYGGKGYTPSLNAFSEKCVVFDKAYVCSYPTVPIRGDLVTGQVGICRRGWEPLKRDVPVIANDLTDAGVVSMMIADTPHHINNGFFYNRGFTGWKWIRGQEGDCLETHPYDYESQDALQYREYTRTHPNKLPAGLGNHLRNIAFRQTEADTFVAQTVQTACDWLERNHQHENFYLMVDTFDPHEPWDAPEWYLNRFDASDYDGPEPIYPPYGPNPMNERETERLNALYRAEASLVDNWIGQLLRKIDYMGLMENTMVIFMADHGFLLGEHGLLAKNLSMYEEIVHIPLLVYHPEATPRHTDALASIIDIPPTVIDVFGAERAAQVEGNSLLPAIMGDTDTGREYAITHGAWVGGWSPDGGSPHGNITDGTWSLLLENQGAPNQLFHLPSDPDQMQNRFESDTSEARRLYQAFLDFLAQHGAPAAMVTEFQNRWQD</sequence>
<dbReference type="CDD" id="cd16148">
    <property type="entry name" value="sulfatase_like"/>
    <property type="match status" value="1"/>
</dbReference>
<organism evidence="6 7">
    <name type="scientific">Geodia barretti</name>
    <name type="common">Barrett's horny sponge</name>
    <dbReference type="NCBI Taxonomy" id="519541"/>
    <lineage>
        <taxon>Eukaryota</taxon>
        <taxon>Metazoa</taxon>
        <taxon>Porifera</taxon>
        <taxon>Demospongiae</taxon>
        <taxon>Heteroscleromorpha</taxon>
        <taxon>Tetractinellida</taxon>
        <taxon>Astrophorina</taxon>
        <taxon>Geodiidae</taxon>
        <taxon>Geodia</taxon>
    </lineage>
</organism>
<gene>
    <name evidence="6" type="ORF">GBAR_LOCUS3783</name>
</gene>
<protein>
    <submittedName>
        <fullName evidence="6">Ulvan-active sulfatase</fullName>
    </submittedName>
</protein>
<dbReference type="SUPFAM" id="SSF53649">
    <property type="entry name" value="Alkaline phosphatase-like"/>
    <property type="match status" value="1"/>
</dbReference>
<accession>A0AA35R4F1</accession>
<comment type="cofactor">
    <cofactor evidence="1">
        <name>Ca(2+)</name>
        <dbReference type="ChEBI" id="CHEBI:29108"/>
    </cofactor>
</comment>
<dbReference type="PANTHER" id="PTHR45953:SF1">
    <property type="entry name" value="IDURONATE 2-SULFATASE"/>
    <property type="match status" value="1"/>
</dbReference>
<dbReference type="Pfam" id="PF00884">
    <property type="entry name" value="Sulfatase"/>
    <property type="match status" value="1"/>
</dbReference>
<name>A0AA35R4F1_GEOBA</name>
<dbReference type="AlphaFoldDB" id="A0AA35R4F1"/>